<protein>
    <recommendedName>
        <fullName evidence="4">Secreted protein</fullName>
    </recommendedName>
</protein>
<gene>
    <name evidence="2" type="ORF">JI435_405350</name>
</gene>
<keyword evidence="1" id="KW-0732">Signal</keyword>
<evidence type="ECO:0000313" key="3">
    <source>
        <dbReference type="Proteomes" id="UP000663193"/>
    </source>
</evidence>
<dbReference type="Proteomes" id="UP000663193">
    <property type="component" value="Chromosome 4"/>
</dbReference>
<feature type="signal peptide" evidence="1">
    <location>
        <begin position="1"/>
        <end position="21"/>
    </location>
</feature>
<feature type="chain" id="PRO_5031019490" description="Secreted protein" evidence="1">
    <location>
        <begin position="22"/>
        <end position="80"/>
    </location>
</feature>
<dbReference type="EMBL" id="CP069026">
    <property type="protein sequence ID" value="QRC94200.1"/>
    <property type="molecule type" value="Genomic_DNA"/>
</dbReference>
<evidence type="ECO:0008006" key="4">
    <source>
        <dbReference type="Google" id="ProtNLM"/>
    </source>
</evidence>
<evidence type="ECO:0000313" key="2">
    <source>
        <dbReference type="EMBL" id="QRC94200.1"/>
    </source>
</evidence>
<organism evidence="2 3">
    <name type="scientific">Phaeosphaeria nodorum (strain SN15 / ATCC MYA-4574 / FGSC 10173)</name>
    <name type="common">Glume blotch fungus</name>
    <name type="synonym">Parastagonospora nodorum</name>
    <dbReference type="NCBI Taxonomy" id="321614"/>
    <lineage>
        <taxon>Eukaryota</taxon>
        <taxon>Fungi</taxon>
        <taxon>Dikarya</taxon>
        <taxon>Ascomycota</taxon>
        <taxon>Pezizomycotina</taxon>
        <taxon>Dothideomycetes</taxon>
        <taxon>Pleosporomycetidae</taxon>
        <taxon>Pleosporales</taxon>
        <taxon>Pleosporineae</taxon>
        <taxon>Phaeosphaeriaceae</taxon>
        <taxon>Parastagonospora</taxon>
    </lineage>
</organism>
<accession>A0A7U2HW71</accession>
<reference evidence="3" key="1">
    <citation type="journal article" date="2021" name="BMC Genomics">
        <title>Chromosome-level genome assembly and manually-curated proteome of model necrotroph Parastagonospora nodorum Sn15 reveals a genome-wide trove of candidate effector homologs, and redundancy of virulence-related functions within an accessory chromosome.</title>
        <authorList>
            <person name="Bertazzoni S."/>
            <person name="Jones D.A.B."/>
            <person name="Phan H.T."/>
            <person name="Tan K.-C."/>
            <person name="Hane J.K."/>
        </authorList>
    </citation>
    <scope>NUCLEOTIDE SEQUENCE [LARGE SCALE GENOMIC DNA]</scope>
    <source>
        <strain evidence="3">SN15 / ATCC MYA-4574 / FGSC 10173)</strain>
    </source>
</reference>
<keyword evidence="3" id="KW-1185">Reference proteome</keyword>
<sequence length="80" mass="9347">MGGRSLCAYWFLFLIVHRRIGHHAFPPPPSSFPWGYIICSCTLHGKGKDVDFVVDACGCTVHCFYWHFARDWDEIWAREE</sequence>
<dbReference type="AlphaFoldDB" id="A0A7U2HW71"/>
<dbReference type="VEuPathDB" id="FungiDB:JI435_405350"/>
<evidence type="ECO:0000256" key="1">
    <source>
        <dbReference type="SAM" id="SignalP"/>
    </source>
</evidence>
<proteinExistence type="predicted"/>
<name>A0A7U2HW71_PHANO</name>